<dbReference type="Pfam" id="PF18962">
    <property type="entry name" value="Por_Secre_tail"/>
    <property type="match status" value="1"/>
</dbReference>
<name>A0ABW6ABE1_9BACT</name>
<reference evidence="4" key="1">
    <citation type="journal article" date="2019" name="Int. J. Syst. Evol. Microbiol.">
        <title>The Global Catalogue of Microorganisms (GCM) 10K type strain sequencing project: providing services to taxonomists for standard genome sequencing and annotation.</title>
        <authorList>
            <consortium name="The Broad Institute Genomics Platform"/>
            <consortium name="The Broad Institute Genome Sequencing Center for Infectious Disease"/>
            <person name="Wu L."/>
            <person name="Ma J."/>
        </authorList>
    </citation>
    <scope>NUCLEOTIDE SEQUENCE [LARGE SCALE GENOMIC DNA]</scope>
    <source>
        <strain evidence="4">KCTC 52490</strain>
    </source>
</reference>
<sequence length="132" mass="14107">MKTLIKSLALALSIGFLTSVASFSEAKPIGHPSVVASYKSGIYTSIGGNVNIALDKQTGGVVEIQLKNTEGKVLYNQHVGKKETKSRTRLNVNELPDGVYTVEITNGVETTTHNVTISTPQPQTPTRLVALN</sequence>
<protein>
    <submittedName>
        <fullName evidence="3">T9SS type A sorting domain-containing protein</fullName>
    </submittedName>
</protein>
<dbReference type="RefSeq" id="WP_381496907.1">
    <property type="nucleotide sequence ID" value="NZ_JBHUOM010000001.1"/>
</dbReference>
<comment type="caution">
    <text evidence="3">The sequence shown here is derived from an EMBL/GenBank/DDBJ whole genome shotgun (WGS) entry which is preliminary data.</text>
</comment>
<feature type="domain" description="Secretion system C-terminal sorting" evidence="2">
    <location>
        <begin position="48"/>
        <end position="117"/>
    </location>
</feature>
<evidence type="ECO:0000259" key="2">
    <source>
        <dbReference type="Pfam" id="PF18962"/>
    </source>
</evidence>
<keyword evidence="1" id="KW-0732">Signal</keyword>
<keyword evidence="4" id="KW-1185">Reference proteome</keyword>
<gene>
    <name evidence="3" type="ORF">ACFS25_02940</name>
</gene>
<feature type="signal peptide" evidence="1">
    <location>
        <begin position="1"/>
        <end position="21"/>
    </location>
</feature>
<accession>A0ABW6ABE1</accession>
<dbReference type="EMBL" id="JBHUOM010000001">
    <property type="protein sequence ID" value="MFD2932716.1"/>
    <property type="molecule type" value="Genomic_DNA"/>
</dbReference>
<dbReference type="InterPro" id="IPR026444">
    <property type="entry name" value="Secre_tail"/>
</dbReference>
<evidence type="ECO:0000313" key="3">
    <source>
        <dbReference type="EMBL" id="MFD2932716.1"/>
    </source>
</evidence>
<feature type="chain" id="PRO_5045851983" evidence="1">
    <location>
        <begin position="22"/>
        <end position="132"/>
    </location>
</feature>
<evidence type="ECO:0000313" key="4">
    <source>
        <dbReference type="Proteomes" id="UP001597512"/>
    </source>
</evidence>
<proteinExistence type="predicted"/>
<evidence type="ECO:0000256" key="1">
    <source>
        <dbReference type="SAM" id="SignalP"/>
    </source>
</evidence>
<organism evidence="3 4">
    <name type="scientific">Spirosoma flavum</name>
    <dbReference type="NCBI Taxonomy" id="2048557"/>
    <lineage>
        <taxon>Bacteria</taxon>
        <taxon>Pseudomonadati</taxon>
        <taxon>Bacteroidota</taxon>
        <taxon>Cytophagia</taxon>
        <taxon>Cytophagales</taxon>
        <taxon>Cytophagaceae</taxon>
        <taxon>Spirosoma</taxon>
    </lineage>
</organism>
<dbReference type="Proteomes" id="UP001597512">
    <property type="component" value="Unassembled WGS sequence"/>
</dbReference>